<keyword evidence="3" id="KW-1185">Reference proteome</keyword>
<dbReference type="AlphaFoldDB" id="A0A934S7W6"/>
<organism evidence="2 3">
    <name type="scientific">Luteolibacter pohnpeiensis</name>
    <dbReference type="NCBI Taxonomy" id="454153"/>
    <lineage>
        <taxon>Bacteria</taxon>
        <taxon>Pseudomonadati</taxon>
        <taxon>Verrucomicrobiota</taxon>
        <taxon>Verrucomicrobiia</taxon>
        <taxon>Verrucomicrobiales</taxon>
        <taxon>Verrucomicrobiaceae</taxon>
        <taxon>Luteolibacter</taxon>
    </lineage>
</organism>
<name>A0A934S7W6_9BACT</name>
<reference evidence="2" key="1">
    <citation type="submission" date="2021-01" db="EMBL/GenBank/DDBJ databases">
        <title>Modified the classification status of verrucomicrobia.</title>
        <authorList>
            <person name="Feng X."/>
        </authorList>
    </citation>
    <scope>NUCLEOTIDE SEQUENCE</scope>
    <source>
        <strain evidence="2">KCTC 22041</strain>
    </source>
</reference>
<feature type="transmembrane region" description="Helical" evidence="1">
    <location>
        <begin position="48"/>
        <end position="71"/>
    </location>
</feature>
<proteinExistence type="predicted"/>
<dbReference type="EMBL" id="JAENIJ010000043">
    <property type="protein sequence ID" value="MBK1884336.1"/>
    <property type="molecule type" value="Genomic_DNA"/>
</dbReference>
<evidence type="ECO:0000313" key="2">
    <source>
        <dbReference type="EMBL" id="MBK1884336.1"/>
    </source>
</evidence>
<evidence type="ECO:0000313" key="3">
    <source>
        <dbReference type="Proteomes" id="UP000603141"/>
    </source>
</evidence>
<dbReference type="Proteomes" id="UP000603141">
    <property type="component" value="Unassembled WGS sequence"/>
</dbReference>
<evidence type="ECO:0000256" key="1">
    <source>
        <dbReference type="SAM" id="Phobius"/>
    </source>
</evidence>
<protein>
    <submittedName>
        <fullName evidence="2">DUF3592 domain-containing protein</fullName>
    </submittedName>
</protein>
<keyword evidence="1" id="KW-1133">Transmembrane helix</keyword>
<feature type="transmembrane region" description="Helical" evidence="1">
    <location>
        <begin position="151"/>
        <end position="174"/>
    </location>
</feature>
<keyword evidence="1" id="KW-0472">Membrane</keyword>
<gene>
    <name evidence="2" type="ORF">JIN85_18100</name>
</gene>
<dbReference type="RefSeq" id="WP_200273426.1">
    <property type="nucleotide sequence ID" value="NZ_JAENIJ010000043.1"/>
</dbReference>
<sequence length="193" mass="21547">MDSSLVLVIAFIATLLGGIAIGFMIGITKGMSLGASFRTGRPISPIPWMLCFIGAGIFFLIAIGSSIYSIYFLSRSIQTTAVVTEVVERNDDEGHLSRTPIYTYKDASGVDFTDRSSTDDGREYVVGDTIPIRYLKTSPHQSRIDYFAHHWILPIFMAIFSILLGGLGFGLRWWRHREQQWASKRLDTMTSPA</sequence>
<accession>A0A934S7W6</accession>
<keyword evidence="1" id="KW-0812">Transmembrane</keyword>
<comment type="caution">
    <text evidence="2">The sequence shown here is derived from an EMBL/GenBank/DDBJ whole genome shotgun (WGS) entry which is preliminary data.</text>
</comment>
<feature type="transmembrane region" description="Helical" evidence="1">
    <location>
        <begin position="6"/>
        <end position="27"/>
    </location>
</feature>